<protein>
    <submittedName>
        <fullName evidence="1">Uncharacterized protein</fullName>
    </submittedName>
</protein>
<dbReference type="EMBL" id="QVXO01000026">
    <property type="protein sequence ID" value="RPJ90423.1"/>
    <property type="molecule type" value="Genomic_DNA"/>
</dbReference>
<evidence type="ECO:0000313" key="2">
    <source>
        <dbReference type="Proteomes" id="UP000285324"/>
    </source>
</evidence>
<dbReference type="OrthoDB" id="8622300at2"/>
<dbReference type="RefSeq" id="WP_118933140.1">
    <property type="nucleotide sequence ID" value="NZ_CP061008.1"/>
</dbReference>
<name>A0A424WAS1_ALCXX</name>
<organism evidence="1 2">
    <name type="scientific">Alcaligenes xylosoxydans xylosoxydans</name>
    <name type="common">Achromobacter xylosoxidans</name>
    <dbReference type="NCBI Taxonomy" id="85698"/>
    <lineage>
        <taxon>Bacteria</taxon>
        <taxon>Pseudomonadati</taxon>
        <taxon>Pseudomonadota</taxon>
        <taxon>Betaproteobacteria</taxon>
        <taxon>Burkholderiales</taxon>
        <taxon>Alcaligenaceae</taxon>
        <taxon>Achromobacter</taxon>
    </lineage>
</organism>
<evidence type="ECO:0000313" key="1">
    <source>
        <dbReference type="EMBL" id="RPJ90423.1"/>
    </source>
</evidence>
<gene>
    <name evidence="1" type="ORF">DY367_17320</name>
</gene>
<accession>A0A424WAS1</accession>
<dbReference type="AlphaFoldDB" id="A0A424WAS1"/>
<sequence>MANTSPAIVNEISDRAWLRHSDGSLTELHLGSKVPAGSDLVTASGATVSLQVENGIPRS</sequence>
<reference evidence="1 2" key="1">
    <citation type="submission" date="2018-08" db="EMBL/GenBank/DDBJ databases">
        <title>Achromobacter xylosoxidans Genome sequencing and assembly.</title>
        <authorList>
            <person name="Wang R."/>
            <person name="Rensing C."/>
            <person name="Li Y."/>
        </authorList>
    </citation>
    <scope>NUCLEOTIDE SEQUENCE [LARGE SCALE GENOMIC DNA]</scope>
    <source>
        <strain evidence="1 2">GD003A</strain>
    </source>
</reference>
<dbReference type="Proteomes" id="UP000285324">
    <property type="component" value="Unassembled WGS sequence"/>
</dbReference>
<comment type="caution">
    <text evidence="1">The sequence shown here is derived from an EMBL/GenBank/DDBJ whole genome shotgun (WGS) entry which is preliminary data.</text>
</comment>
<proteinExistence type="predicted"/>